<reference evidence="2" key="1">
    <citation type="submission" date="2016-11" db="UniProtKB">
        <authorList>
            <consortium name="WormBaseParasite"/>
        </authorList>
    </citation>
    <scope>IDENTIFICATION</scope>
    <source>
        <strain evidence="2">KR3021</strain>
    </source>
</reference>
<dbReference type="Proteomes" id="UP000095286">
    <property type="component" value="Unplaced"/>
</dbReference>
<evidence type="ECO:0000313" key="2">
    <source>
        <dbReference type="WBParaSite" id="RSKR_0000498900.1"/>
    </source>
</evidence>
<dbReference type="WBParaSite" id="RSKR_0000498900.1">
    <property type="protein sequence ID" value="RSKR_0000498900.1"/>
    <property type="gene ID" value="RSKR_0000498900"/>
</dbReference>
<proteinExistence type="predicted"/>
<name>A0AC35TWS5_9BILA</name>
<organism evidence="1 2">
    <name type="scientific">Rhabditophanes sp. KR3021</name>
    <dbReference type="NCBI Taxonomy" id="114890"/>
    <lineage>
        <taxon>Eukaryota</taxon>
        <taxon>Metazoa</taxon>
        <taxon>Ecdysozoa</taxon>
        <taxon>Nematoda</taxon>
        <taxon>Chromadorea</taxon>
        <taxon>Rhabditida</taxon>
        <taxon>Tylenchina</taxon>
        <taxon>Panagrolaimomorpha</taxon>
        <taxon>Strongyloidoidea</taxon>
        <taxon>Alloionematidae</taxon>
        <taxon>Rhabditophanes</taxon>
    </lineage>
</organism>
<sequence>MSQTKENVVVEEKATTTQTTSHAIDEEVKEEVGDVVTPDVSTKDWLMSGSSWGMSMMNKAYATTIKKTYQTLDSVKADFNELSEEISKTVSTTTDIITKKVETVSKMIDEQLTEEPLPEDNANQEEPKTPEPFTLLPQVNFGGLFTKIADTVKNFALEDTTAGEDEFVKEVTPHALGLAYKLDPIHFSSQLKDGKIFMQGMDNEFETFSMSFVLEGKEDEIRGILSQLPDIHDKLDRLVPSIMDELGFWMRYYYQVEKLKLLNPKQVLSKKESTEGESEAEVLNFGGESKVEETGDESWSVCSGSSPQ</sequence>
<protein>
    <submittedName>
        <fullName evidence="2">BSD domain-containing protein</fullName>
    </submittedName>
</protein>
<evidence type="ECO:0000313" key="1">
    <source>
        <dbReference type="Proteomes" id="UP000095286"/>
    </source>
</evidence>
<accession>A0AC35TWS5</accession>